<gene>
    <name evidence="1" type="ORF">DLM86_25435</name>
</gene>
<evidence type="ECO:0000313" key="1">
    <source>
        <dbReference type="EMBL" id="PYI51371.1"/>
    </source>
</evidence>
<dbReference type="Proteomes" id="UP000247476">
    <property type="component" value="Unassembled WGS sequence"/>
</dbReference>
<dbReference type="OrthoDB" id="2678828at2"/>
<dbReference type="RefSeq" id="WP_110842883.1">
    <property type="nucleotide sequence ID" value="NZ_QJVJ01000013.1"/>
</dbReference>
<reference evidence="1 2" key="1">
    <citation type="submission" date="2018-05" db="EMBL/GenBank/DDBJ databases">
        <title>Paenibacillus flagellatus sp. nov., isolated from selenium mineral soil.</title>
        <authorList>
            <person name="Dai X."/>
        </authorList>
    </citation>
    <scope>NUCLEOTIDE SEQUENCE [LARGE SCALE GENOMIC DNA]</scope>
    <source>
        <strain evidence="1 2">DXL2</strain>
    </source>
</reference>
<accession>A0A2V5JXG3</accession>
<dbReference type="AlphaFoldDB" id="A0A2V5JXG3"/>
<evidence type="ECO:0000313" key="2">
    <source>
        <dbReference type="Proteomes" id="UP000247476"/>
    </source>
</evidence>
<organism evidence="1 2">
    <name type="scientific">Paenibacillus flagellatus</name>
    <dbReference type="NCBI Taxonomy" id="2211139"/>
    <lineage>
        <taxon>Bacteria</taxon>
        <taxon>Bacillati</taxon>
        <taxon>Bacillota</taxon>
        <taxon>Bacilli</taxon>
        <taxon>Bacillales</taxon>
        <taxon>Paenibacillaceae</taxon>
        <taxon>Paenibacillus</taxon>
    </lineage>
</organism>
<name>A0A2V5JXG3_9BACL</name>
<comment type="caution">
    <text evidence="1">The sequence shown here is derived from an EMBL/GenBank/DDBJ whole genome shotgun (WGS) entry which is preliminary data.</text>
</comment>
<protein>
    <submittedName>
        <fullName evidence="1">Uncharacterized protein</fullName>
    </submittedName>
</protein>
<proteinExistence type="predicted"/>
<keyword evidence="2" id="KW-1185">Reference proteome</keyword>
<dbReference type="EMBL" id="QJVJ01000013">
    <property type="protein sequence ID" value="PYI51371.1"/>
    <property type="molecule type" value="Genomic_DNA"/>
</dbReference>
<sequence length="139" mass="15007">MNPKQIVMIGAIAVVISIGSVFQSEEAHAGSLLRTPDQAESIRPCETDASAALHEALGVSTDEQIYDALYEGRSLADIAAANGKDARHVIDLQVSELSEQLDRRLASGSLSWDRYLAHKAELTDMITRSVYGTDAKAHL</sequence>